<accession>A0A395H7C6</accession>
<dbReference type="SUPFAM" id="SSF48576">
    <property type="entry name" value="Terpenoid synthases"/>
    <property type="match status" value="1"/>
</dbReference>
<dbReference type="InterPro" id="IPR008949">
    <property type="entry name" value="Isoprenoid_synthase_dom_sf"/>
</dbReference>
<dbReference type="GeneID" id="37227445"/>
<proteinExistence type="predicted"/>
<dbReference type="OrthoDB" id="6921389at2759"/>
<reference evidence="1 2" key="1">
    <citation type="submission" date="2018-02" db="EMBL/GenBank/DDBJ databases">
        <title>The genomes of Aspergillus section Nigri reveals drivers in fungal speciation.</title>
        <authorList>
            <consortium name="DOE Joint Genome Institute"/>
            <person name="Vesth T.C."/>
            <person name="Nybo J."/>
            <person name="Theobald S."/>
            <person name="Brandl J."/>
            <person name="Frisvad J.C."/>
            <person name="Nielsen K.F."/>
            <person name="Lyhne E.K."/>
            <person name="Kogle M.E."/>
            <person name="Kuo A."/>
            <person name="Riley R."/>
            <person name="Clum A."/>
            <person name="Nolan M."/>
            <person name="Lipzen A."/>
            <person name="Salamov A."/>
            <person name="Henrissat B."/>
            <person name="Wiebenga A."/>
            <person name="De vries R.P."/>
            <person name="Grigoriev I.V."/>
            <person name="Mortensen U.H."/>
            <person name="Andersen M.R."/>
            <person name="Baker S.E."/>
        </authorList>
    </citation>
    <scope>NUCLEOTIDE SEQUENCE [LARGE SCALE GENOMIC DNA]</scope>
    <source>
        <strain evidence="1 2">CBS 121593</strain>
    </source>
</reference>
<dbReference type="STRING" id="1448316.A0A395H7C6"/>
<gene>
    <name evidence="1" type="ORF">BO80DRAFT_463281</name>
</gene>
<dbReference type="Pfam" id="PF19086">
    <property type="entry name" value="Terpene_syn_C_2"/>
    <property type="match status" value="1"/>
</dbReference>
<sequence>MQVTSRPSTITPNSYLPSVFTTVASHDVPVFFSRYPAGISVAAVDVEAAMHAIGELASTEGSRERRRARIRHTNPYGDPFAVCHCTAFPDRLVLLSSLVEVMWIHDDVTEEMDHTEACKAHAELAAILRLDIDPSSIDSNNNPRLKALAEVLRKTIDIDPAKAPAMIEMLKTYLATFDNVAGNFTRLEEYMPHRIANCGYWMSSYFIRWGMNMDLSDSDYASIEQYDIAMGNVLGLTNDYFSWHIEKDQETDRMRNAVMVLMKEHRVTAEAAKMMLLGIIVDEESRAAKLKEERLKSPTSQDILQYFEAIELYVGGSCYWHSTAPRYQIFE</sequence>
<evidence type="ECO:0000313" key="1">
    <source>
        <dbReference type="EMBL" id="RAL03065.1"/>
    </source>
</evidence>
<dbReference type="AlphaFoldDB" id="A0A395H7C6"/>
<dbReference type="RefSeq" id="XP_025577392.1">
    <property type="nucleotide sequence ID" value="XM_025722580.1"/>
</dbReference>
<name>A0A395H7C6_9EURO</name>
<dbReference type="Proteomes" id="UP000249402">
    <property type="component" value="Unassembled WGS sequence"/>
</dbReference>
<keyword evidence="2" id="KW-1185">Reference proteome</keyword>
<dbReference type="Gene3D" id="1.10.600.10">
    <property type="entry name" value="Farnesyl Diphosphate Synthase"/>
    <property type="match status" value="1"/>
</dbReference>
<evidence type="ECO:0000313" key="2">
    <source>
        <dbReference type="Proteomes" id="UP000249402"/>
    </source>
</evidence>
<dbReference type="VEuPathDB" id="FungiDB:BO80DRAFT_463281"/>
<protein>
    <submittedName>
        <fullName evidence="1">Terpenoid synthase</fullName>
    </submittedName>
</protein>
<dbReference type="EMBL" id="KZ824429">
    <property type="protein sequence ID" value="RAL03065.1"/>
    <property type="molecule type" value="Genomic_DNA"/>
</dbReference>
<organism evidence="1 2">
    <name type="scientific">Aspergillus ibericus CBS 121593</name>
    <dbReference type="NCBI Taxonomy" id="1448316"/>
    <lineage>
        <taxon>Eukaryota</taxon>
        <taxon>Fungi</taxon>
        <taxon>Dikarya</taxon>
        <taxon>Ascomycota</taxon>
        <taxon>Pezizomycotina</taxon>
        <taxon>Eurotiomycetes</taxon>
        <taxon>Eurotiomycetidae</taxon>
        <taxon>Eurotiales</taxon>
        <taxon>Aspergillaceae</taxon>
        <taxon>Aspergillus</taxon>
        <taxon>Aspergillus subgen. Circumdati</taxon>
    </lineage>
</organism>